<dbReference type="PANTHER" id="PTHR30289:SF8">
    <property type="entry name" value="YHYH DOMAIN-CONTAINING PROTEIN"/>
    <property type="match status" value="1"/>
</dbReference>
<dbReference type="AlphaFoldDB" id="A0A2G8KX70"/>
<dbReference type="Pfam" id="PF14240">
    <property type="entry name" value="YHYH"/>
    <property type="match status" value="2"/>
</dbReference>
<organism evidence="4 5">
    <name type="scientific">Stichopus japonicus</name>
    <name type="common">Sea cucumber</name>
    <dbReference type="NCBI Taxonomy" id="307972"/>
    <lineage>
        <taxon>Eukaryota</taxon>
        <taxon>Metazoa</taxon>
        <taxon>Echinodermata</taxon>
        <taxon>Eleutherozoa</taxon>
        <taxon>Echinozoa</taxon>
        <taxon>Holothuroidea</taxon>
        <taxon>Aspidochirotacea</taxon>
        <taxon>Aspidochirotida</taxon>
        <taxon>Stichopodidae</taxon>
        <taxon>Apostichopus</taxon>
    </lineage>
</organism>
<sequence>MNGFLYLVALCGITLCDAITAGEKEYFGSTGMPEKNTGIVGYVTVTSNGNRWTFESNGVPDHDTGAFPGINPNSIVAGSNVYNVPKNPSVASSPSCLPGGPIAMAVNGVMIYNPWDADGENAVEGEGAEIFDQCDGHPDMRGTYHYHKMPSSCLFDIVDGEASPLIGVAFDGFAIYGPNDENGRRLSSADLDECHGRLNSEGVYQYHTTSDFPYILGCYKGTPVRTGGQKCYSASDANSHGNVLSTQAGDEGDDEGGARPPPPPNGRPRGERIGVRHHRPISQDNRRSRTDGRLAGNQGRTHSRPYRGAPRDRRDVDEEANLNRVRRVQPMLPANLFQRRLPSGYKEWLSDIVFNRT</sequence>
<feature type="signal peptide" evidence="2">
    <location>
        <begin position="1"/>
        <end position="18"/>
    </location>
</feature>
<evidence type="ECO:0000313" key="5">
    <source>
        <dbReference type="Proteomes" id="UP000230750"/>
    </source>
</evidence>
<keyword evidence="2" id="KW-0732">Signal</keyword>
<feature type="compositionally biased region" description="Polar residues" evidence="1">
    <location>
        <begin position="236"/>
        <end position="248"/>
    </location>
</feature>
<feature type="domain" description="YHYH" evidence="3">
    <location>
        <begin position="187"/>
        <end position="221"/>
    </location>
</feature>
<proteinExistence type="predicted"/>
<dbReference type="OrthoDB" id="197925at2759"/>
<feature type="domain" description="YHYH" evidence="3">
    <location>
        <begin position="82"/>
        <end position="179"/>
    </location>
</feature>
<evidence type="ECO:0000256" key="1">
    <source>
        <dbReference type="SAM" id="MobiDB-lite"/>
    </source>
</evidence>
<evidence type="ECO:0000313" key="4">
    <source>
        <dbReference type="EMBL" id="PIK52565.1"/>
    </source>
</evidence>
<protein>
    <recommendedName>
        <fullName evidence="3">YHYH domain-containing protein</fullName>
    </recommendedName>
</protein>
<feature type="region of interest" description="Disordered" evidence="1">
    <location>
        <begin position="236"/>
        <end position="317"/>
    </location>
</feature>
<evidence type="ECO:0000259" key="3">
    <source>
        <dbReference type="Pfam" id="PF14240"/>
    </source>
</evidence>
<feature type="chain" id="PRO_5013560341" description="YHYH domain-containing protein" evidence="2">
    <location>
        <begin position="19"/>
        <end position="357"/>
    </location>
</feature>
<keyword evidence="5" id="KW-1185">Reference proteome</keyword>
<dbReference type="PANTHER" id="PTHR30289">
    <property type="entry name" value="UNCHARACTERIZED PROTEIN YBCL-RELATED"/>
    <property type="match status" value="1"/>
</dbReference>
<reference evidence="4 5" key="1">
    <citation type="journal article" date="2017" name="PLoS Biol.">
        <title>The sea cucumber genome provides insights into morphological evolution and visceral regeneration.</title>
        <authorList>
            <person name="Zhang X."/>
            <person name="Sun L."/>
            <person name="Yuan J."/>
            <person name="Sun Y."/>
            <person name="Gao Y."/>
            <person name="Zhang L."/>
            <person name="Li S."/>
            <person name="Dai H."/>
            <person name="Hamel J.F."/>
            <person name="Liu C."/>
            <person name="Yu Y."/>
            <person name="Liu S."/>
            <person name="Lin W."/>
            <person name="Guo K."/>
            <person name="Jin S."/>
            <person name="Xu P."/>
            <person name="Storey K.B."/>
            <person name="Huan P."/>
            <person name="Zhang T."/>
            <person name="Zhou Y."/>
            <person name="Zhang J."/>
            <person name="Lin C."/>
            <person name="Li X."/>
            <person name="Xing L."/>
            <person name="Huo D."/>
            <person name="Sun M."/>
            <person name="Wang L."/>
            <person name="Mercier A."/>
            <person name="Li F."/>
            <person name="Yang H."/>
            <person name="Xiang J."/>
        </authorList>
    </citation>
    <scope>NUCLEOTIDE SEQUENCE [LARGE SCALE GENOMIC DNA]</scope>
    <source>
        <strain evidence="4">Shaxun</strain>
        <tissue evidence="4">Muscle</tissue>
    </source>
</reference>
<dbReference type="Proteomes" id="UP000230750">
    <property type="component" value="Unassembled WGS sequence"/>
</dbReference>
<accession>A0A2G8KX70</accession>
<gene>
    <name evidence="4" type="ORF">BSL78_10555</name>
</gene>
<name>A0A2G8KX70_STIJA</name>
<dbReference type="InterPro" id="IPR025924">
    <property type="entry name" value="YHYH_dom"/>
</dbReference>
<evidence type="ECO:0000256" key="2">
    <source>
        <dbReference type="SAM" id="SignalP"/>
    </source>
</evidence>
<dbReference type="EMBL" id="MRZV01000324">
    <property type="protein sequence ID" value="PIK52565.1"/>
    <property type="molecule type" value="Genomic_DNA"/>
</dbReference>
<comment type="caution">
    <text evidence="4">The sequence shown here is derived from an EMBL/GenBank/DDBJ whole genome shotgun (WGS) entry which is preliminary data.</text>
</comment>